<gene>
    <name evidence="2" type="ORF">HID58_036800</name>
</gene>
<protein>
    <submittedName>
        <fullName evidence="2">Uncharacterized protein</fullName>
    </submittedName>
</protein>
<evidence type="ECO:0000313" key="3">
    <source>
        <dbReference type="Proteomes" id="UP000824890"/>
    </source>
</evidence>
<proteinExistence type="predicted"/>
<evidence type="ECO:0000313" key="2">
    <source>
        <dbReference type="EMBL" id="KAH0913479.1"/>
    </source>
</evidence>
<sequence length="134" mass="14770">SHRSGSKQASTATAGSHPGAPLEEDAGQQISSFLGYGQAHTVDLALYPATRHNGYSNDFRTHTSLAPELRRMELKNRRSARTATVAKRLVFRLSRISKLTQLRAQSVTSRRPKGPRVIPTPLGSLALQKNQRRL</sequence>
<name>A0ABQ8C8T5_BRANA</name>
<feature type="region of interest" description="Disordered" evidence="1">
    <location>
        <begin position="1"/>
        <end position="29"/>
    </location>
</feature>
<feature type="non-terminal residue" evidence="2">
    <location>
        <position position="1"/>
    </location>
</feature>
<feature type="compositionally biased region" description="Polar residues" evidence="1">
    <location>
        <begin position="1"/>
        <end position="14"/>
    </location>
</feature>
<organism evidence="2 3">
    <name type="scientific">Brassica napus</name>
    <name type="common">Rape</name>
    <dbReference type="NCBI Taxonomy" id="3708"/>
    <lineage>
        <taxon>Eukaryota</taxon>
        <taxon>Viridiplantae</taxon>
        <taxon>Streptophyta</taxon>
        <taxon>Embryophyta</taxon>
        <taxon>Tracheophyta</taxon>
        <taxon>Spermatophyta</taxon>
        <taxon>Magnoliopsida</taxon>
        <taxon>eudicotyledons</taxon>
        <taxon>Gunneridae</taxon>
        <taxon>Pentapetalae</taxon>
        <taxon>rosids</taxon>
        <taxon>malvids</taxon>
        <taxon>Brassicales</taxon>
        <taxon>Brassicaceae</taxon>
        <taxon>Brassiceae</taxon>
        <taxon>Brassica</taxon>
    </lineage>
</organism>
<comment type="caution">
    <text evidence="2">The sequence shown here is derived from an EMBL/GenBank/DDBJ whole genome shotgun (WGS) entry which is preliminary data.</text>
</comment>
<dbReference type="EMBL" id="JAGKQM010000009">
    <property type="protein sequence ID" value="KAH0913479.1"/>
    <property type="molecule type" value="Genomic_DNA"/>
</dbReference>
<dbReference type="Proteomes" id="UP000824890">
    <property type="component" value="Unassembled WGS sequence"/>
</dbReference>
<accession>A0ABQ8C8T5</accession>
<evidence type="ECO:0000256" key="1">
    <source>
        <dbReference type="SAM" id="MobiDB-lite"/>
    </source>
</evidence>
<keyword evidence="3" id="KW-1185">Reference proteome</keyword>
<reference evidence="2 3" key="1">
    <citation type="submission" date="2021-05" db="EMBL/GenBank/DDBJ databases">
        <title>Genome Assembly of Synthetic Allotetraploid Brassica napus Reveals Homoeologous Exchanges between Subgenomes.</title>
        <authorList>
            <person name="Davis J.T."/>
        </authorList>
    </citation>
    <scope>NUCLEOTIDE SEQUENCE [LARGE SCALE GENOMIC DNA]</scope>
    <source>
        <strain evidence="3">cv. Da-Ae</strain>
        <tissue evidence="2">Seedling</tissue>
    </source>
</reference>
<feature type="region of interest" description="Disordered" evidence="1">
    <location>
        <begin position="104"/>
        <end position="134"/>
    </location>
</feature>